<name>A0AA48K894_9BACT</name>
<dbReference type="GO" id="GO:0009279">
    <property type="term" value="C:cell outer membrane"/>
    <property type="evidence" value="ECO:0007669"/>
    <property type="project" value="UniProtKB-SubCell"/>
</dbReference>
<dbReference type="AlphaFoldDB" id="A0AA48K894"/>
<reference evidence="10" key="1">
    <citation type="journal article" date="2023" name="Int. J. Syst. Evol. Microbiol.">
        <title>Mesoterricola silvestris gen. nov., sp. nov., Mesoterricola sediminis sp. nov., Geothrix oryzae sp. nov., Geothrix edaphica sp. nov., Geothrix rubra sp. nov., and Geothrix limicola sp. nov., six novel members of Acidobacteriota isolated from soils.</title>
        <authorList>
            <person name="Itoh H."/>
            <person name="Sugisawa Y."/>
            <person name="Mise K."/>
            <person name="Xu Z."/>
            <person name="Kuniyasu M."/>
            <person name="Ushijima N."/>
            <person name="Kawano K."/>
            <person name="Kobayashi E."/>
            <person name="Shiratori Y."/>
            <person name="Masuda Y."/>
            <person name="Senoo K."/>
        </authorList>
    </citation>
    <scope>NUCLEOTIDE SEQUENCE [LARGE SCALE GENOMIC DNA]</scope>
    <source>
        <strain evidence="10">W79</strain>
    </source>
</reference>
<keyword evidence="2 6" id="KW-0472">Membrane</keyword>
<protein>
    <recommendedName>
        <fullName evidence="6">Peptidoglycan-associated lipoprotein</fullName>
        <shortName evidence="6">PAL</shortName>
    </recommendedName>
</protein>
<dbReference type="InterPro" id="IPR006664">
    <property type="entry name" value="OMP_bac"/>
</dbReference>
<dbReference type="PRINTS" id="PR01021">
    <property type="entry name" value="OMPADOMAIN"/>
</dbReference>
<feature type="domain" description="OmpA-like" evidence="8">
    <location>
        <begin position="82"/>
        <end position="197"/>
    </location>
</feature>
<keyword evidence="5 6" id="KW-0449">Lipoprotein</keyword>
<evidence type="ECO:0000256" key="6">
    <source>
        <dbReference type="HAMAP-Rule" id="MF_02204"/>
    </source>
</evidence>
<dbReference type="PANTHER" id="PTHR30329">
    <property type="entry name" value="STATOR ELEMENT OF FLAGELLAR MOTOR COMPLEX"/>
    <property type="match status" value="1"/>
</dbReference>
<dbReference type="Proteomes" id="UP001238179">
    <property type="component" value="Chromosome"/>
</dbReference>
<comment type="subcellular location">
    <subcellularLocation>
        <location evidence="6">Cell outer membrane</location>
        <topology evidence="6">Lipid-anchor</topology>
    </subcellularLocation>
</comment>
<dbReference type="KEGG" id="msil:METEAL_10740"/>
<dbReference type="HAMAP" id="MF_02204">
    <property type="entry name" value="Pal"/>
    <property type="match status" value="1"/>
</dbReference>
<dbReference type="PROSITE" id="PS51257">
    <property type="entry name" value="PROKAR_LIPOPROTEIN"/>
    <property type="match status" value="1"/>
</dbReference>
<dbReference type="InterPro" id="IPR050330">
    <property type="entry name" value="Bact_OuterMem_StrucFunc"/>
</dbReference>
<dbReference type="PROSITE" id="PS51123">
    <property type="entry name" value="OMPA_2"/>
    <property type="match status" value="1"/>
</dbReference>
<evidence type="ECO:0000256" key="5">
    <source>
        <dbReference type="ARBA" id="ARBA00023288"/>
    </source>
</evidence>
<feature type="region of interest" description="Disordered" evidence="7">
    <location>
        <begin position="28"/>
        <end position="74"/>
    </location>
</feature>
<evidence type="ECO:0000259" key="8">
    <source>
        <dbReference type="PROSITE" id="PS51123"/>
    </source>
</evidence>
<keyword evidence="3 6" id="KW-0564">Palmitate</keyword>
<dbReference type="InterPro" id="IPR006665">
    <property type="entry name" value="OmpA-like"/>
</dbReference>
<proteinExistence type="inferred from homology"/>
<dbReference type="Pfam" id="PF00691">
    <property type="entry name" value="OmpA"/>
    <property type="match status" value="1"/>
</dbReference>
<evidence type="ECO:0000313" key="10">
    <source>
        <dbReference type="Proteomes" id="UP001238179"/>
    </source>
</evidence>
<dbReference type="Gene3D" id="3.30.1330.60">
    <property type="entry name" value="OmpA-like domain"/>
    <property type="match status" value="1"/>
</dbReference>
<accession>A0AA48K894</accession>
<evidence type="ECO:0000256" key="7">
    <source>
        <dbReference type="SAM" id="MobiDB-lite"/>
    </source>
</evidence>
<dbReference type="PANTHER" id="PTHR30329:SF21">
    <property type="entry name" value="LIPOPROTEIN YIAD-RELATED"/>
    <property type="match status" value="1"/>
</dbReference>
<keyword evidence="10" id="KW-1185">Reference proteome</keyword>
<sequence length="197" mass="21568">MPNSRNLTVLALGCGLVLAGVACKKPEPLKAPEAPKVDTSAQDADKARQEAEARRRAEAAQKAERDKLEAARKAEAEQQEAFRKAADKALTDVLFAYDKSGLTDEAKTQLQGIAAFLKAYPKAALRIEGNCDERGTVEYNLALGERRSSAAKDYLKGLGIAEDRLSTVSYGKEKPVCTDSVEACWSRNRRDHFVLRQ</sequence>
<keyword evidence="1 6" id="KW-0732">Signal</keyword>
<evidence type="ECO:0000256" key="1">
    <source>
        <dbReference type="ARBA" id="ARBA00022729"/>
    </source>
</evidence>
<organism evidence="9 10">
    <name type="scientific">Mesoterricola silvestris</name>
    <dbReference type="NCBI Taxonomy" id="2927979"/>
    <lineage>
        <taxon>Bacteria</taxon>
        <taxon>Pseudomonadati</taxon>
        <taxon>Acidobacteriota</taxon>
        <taxon>Holophagae</taxon>
        <taxon>Holophagales</taxon>
        <taxon>Holophagaceae</taxon>
        <taxon>Mesoterricola</taxon>
    </lineage>
</organism>
<evidence type="ECO:0000256" key="4">
    <source>
        <dbReference type="ARBA" id="ARBA00023237"/>
    </source>
</evidence>
<dbReference type="InterPro" id="IPR036737">
    <property type="entry name" value="OmpA-like_sf"/>
</dbReference>
<dbReference type="SUPFAM" id="SSF103088">
    <property type="entry name" value="OmpA-like"/>
    <property type="match status" value="1"/>
</dbReference>
<dbReference type="EMBL" id="AP027080">
    <property type="protein sequence ID" value="BDU71900.1"/>
    <property type="molecule type" value="Genomic_DNA"/>
</dbReference>
<gene>
    <name evidence="6" type="primary">pal</name>
    <name evidence="9" type="ORF">METEAL_10740</name>
</gene>
<dbReference type="CDD" id="cd07185">
    <property type="entry name" value="OmpA_C-like"/>
    <property type="match status" value="1"/>
</dbReference>
<keyword evidence="4 6" id="KW-0998">Cell outer membrane</keyword>
<dbReference type="GO" id="GO:0051301">
    <property type="term" value="P:cell division"/>
    <property type="evidence" value="ECO:0007669"/>
    <property type="project" value="InterPro"/>
</dbReference>
<dbReference type="RefSeq" id="WP_316414801.1">
    <property type="nucleotide sequence ID" value="NZ_AP027080.1"/>
</dbReference>
<comment type="similarity">
    <text evidence="6">Belongs to the Pal lipoprotein family.</text>
</comment>
<evidence type="ECO:0000313" key="9">
    <source>
        <dbReference type="EMBL" id="BDU71900.1"/>
    </source>
</evidence>
<evidence type="ECO:0000256" key="3">
    <source>
        <dbReference type="ARBA" id="ARBA00023139"/>
    </source>
</evidence>
<feature type="compositionally biased region" description="Basic and acidic residues" evidence="7">
    <location>
        <begin position="43"/>
        <end position="74"/>
    </location>
</feature>
<dbReference type="InterPro" id="IPR039001">
    <property type="entry name" value="Pal"/>
</dbReference>
<evidence type="ECO:0000256" key="2">
    <source>
        <dbReference type="ARBA" id="ARBA00023136"/>
    </source>
</evidence>